<feature type="signal peptide" evidence="1">
    <location>
        <begin position="1"/>
        <end position="18"/>
    </location>
</feature>
<accession>A0A1G4BBJ5</accession>
<dbReference type="Proteomes" id="UP000176998">
    <property type="component" value="Unassembled WGS sequence"/>
</dbReference>
<evidence type="ECO:0000313" key="2">
    <source>
        <dbReference type="EMBL" id="OHE98759.1"/>
    </source>
</evidence>
<sequence length="167" mass="18126">MKTSKLITVLALGAVAYGMPVAEDPNTWTHIPADSISLGNLAPINLTNIEPTDDKTDIKERGLNLVSIPGPTFHPAFLPNGHPAATAITIAGRALLMTAWIDTQNRLNIILDAAFPGLTGVVMAGVHNLHNHLGVLPHAFEMGVRYVADNNNSENEPADTWQWFWFK</sequence>
<dbReference type="EMBL" id="MJBS01000043">
    <property type="protein sequence ID" value="OHE98759.1"/>
    <property type="molecule type" value="Genomic_DNA"/>
</dbReference>
<gene>
    <name evidence="2" type="ORF">CORC01_06025</name>
</gene>
<name>A0A1G4BBJ5_9PEZI</name>
<keyword evidence="1" id="KW-0732">Signal</keyword>
<dbReference type="RefSeq" id="XP_022475908.1">
    <property type="nucleotide sequence ID" value="XM_022617667.1"/>
</dbReference>
<dbReference type="AlphaFoldDB" id="A0A1G4BBJ5"/>
<feature type="chain" id="PRO_5009602703" evidence="1">
    <location>
        <begin position="19"/>
        <end position="167"/>
    </location>
</feature>
<evidence type="ECO:0000256" key="1">
    <source>
        <dbReference type="SAM" id="SignalP"/>
    </source>
</evidence>
<organism evidence="2 3">
    <name type="scientific">Colletotrichum orchidophilum</name>
    <dbReference type="NCBI Taxonomy" id="1209926"/>
    <lineage>
        <taxon>Eukaryota</taxon>
        <taxon>Fungi</taxon>
        <taxon>Dikarya</taxon>
        <taxon>Ascomycota</taxon>
        <taxon>Pezizomycotina</taxon>
        <taxon>Sordariomycetes</taxon>
        <taxon>Hypocreomycetidae</taxon>
        <taxon>Glomerellales</taxon>
        <taxon>Glomerellaceae</taxon>
        <taxon>Colletotrichum</taxon>
    </lineage>
</organism>
<protein>
    <submittedName>
        <fullName evidence="2">Uncharacterized protein</fullName>
    </submittedName>
</protein>
<reference evidence="2 3" key="1">
    <citation type="submission" date="2016-09" db="EMBL/GenBank/DDBJ databases">
        <authorList>
            <person name="Capua I."/>
            <person name="De Benedictis P."/>
            <person name="Joannis T."/>
            <person name="Lombin L.H."/>
            <person name="Cattoli G."/>
        </authorList>
    </citation>
    <scope>NUCLEOTIDE SEQUENCE [LARGE SCALE GENOMIC DNA]</scope>
    <source>
        <strain evidence="2 3">IMI 309357</strain>
    </source>
</reference>
<dbReference type="GeneID" id="34559177"/>
<proteinExistence type="predicted"/>
<dbReference type="OrthoDB" id="4794039at2759"/>
<comment type="caution">
    <text evidence="2">The sequence shown here is derived from an EMBL/GenBank/DDBJ whole genome shotgun (WGS) entry which is preliminary data.</text>
</comment>
<keyword evidence="3" id="KW-1185">Reference proteome</keyword>
<evidence type="ECO:0000313" key="3">
    <source>
        <dbReference type="Proteomes" id="UP000176998"/>
    </source>
</evidence>